<evidence type="ECO:0000313" key="3">
    <source>
        <dbReference type="Proteomes" id="UP000247498"/>
    </source>
</evidence>
<dbReference type="Proteomes" id="UP000247498">
    <property type="component" value="Unassembled WGS sequence"/>
</dbReference>
<reference evidence="2 3" key="1">
    <citation type="journal article" date="2018" name="Sci. Rep.">
        <title>Raphidocelis subcapitata (=Pseudokirchneriella subcapitata) provides an insight into genome evolution and environmental adaptations in the Sphaeropleales.</title>
        <authorList>
            <person name="Suzuki S."/>
            <person name="Yamaguchi H."/>
            <person name="Nakajima N."/>
            <person name="Kawachi M."/>
        </authorList>
    </citation>
    <scope>NUCLEOTIDE SEQUENCE [LARGE SCALE GENOMIC DNA]</scope>
    <source>
        <strain evidence="2 3">NIES-35</strain>
    </source>
</reference>
<sequence>MLASSASRQAARPFGAARAASRAAAPRRARAARCSAAAVPSADSPHIQLATAKIPAAADEGAFMTSIYQHVATLNQNGRNLPFVLPLKVDRLGDGGFSLGLLRRAGDGGFASAVDIIGCVESVEGAGRVLFLRMFEGPAAFAGRAYNGKPEDRLEAVIQAHPDVDTIMGTMVPAIRMAAAFAMTKA</sequence>
<dbReference type="InParanoid" id="A0A2V0P4C1"/>
<dbReference type="Pfam" id="PF23650">
    <property type="entry name" value="DUF7148"/>
    <property type="match status" value="1"/>
</dbReference>
<gene>
    <name evidence="2" type="ORF">Rsub_07591</name>
</gene>
<proteinExistence type="predicted"/>
<feature type="domain" description="DUF7148" evidence="1">
    <location>
        <begin position="45"/>
        <end position="139"/>
    </location>
</feature>
<evidence type="ECO:0000313" key="2">
    <source>
        <dbReference type="EMBL" id="GBF94708.1"/>
    </source>
</evidence>
<evidence type="ECO:0000259" key="1">
    <source>
        <dbReference type="Pfam" id="PF23650"/>
    </source>
</evidence>
<comment type="caution">
    <text evidence="2">The sequence shown here is derived from an EMBL/GenBank/DDBJ whole genome shotgun (WGS) entry which is preliminary data.</text>
</comment>
<keyword evidence="3" id="KW-1185">Reference proteome</keyword>
<dbReference type="InterPro" id="IPR055572">
    <property type="entry name" value="DUF7148"/>
</dbReference>
<dbReference type="FunCoup" id="A0A2V0P4C1">
    <property type="interactions" value="289"/>
</dbReference>
<protein>
    <recommendedName>
        <fullName evidence="1">DUF7148 domain-containing protein</fullName>
    </recommendedName>
</protein>
<dbReference type="AlphaFoldDB" id="A0A2V0P4C1"/>
<accession>A0A2V0P4C1</accession>
<dbReference type="OrthoDB" id="1930092at2759"/>
<dbReference type="EMBL" id="BDRX01000055">
    <property type="protein sequence ID" value="GBF94708.1"/>
    <property type="molecule type" value="Genomic_DNA"/>
</dbReference>
<name>A0A2V0P4C1_9CHLO</name>
<organism evidence="2 3">
    <name type="scientific">Raphidocelis subcapitata</name>
    <dbReference type="NCBI Taxonomy" id="307507"/>
    <lineage>
        <taxon>Eukaryota</taxon>
        <taxon>Viridiplantae</taxon>
        <taxon>Chlorophyta</taxon>
        <taxon>core chlorophytes</taxon>
        <taxon>Chlorophyceae</taxon>
        <taxon>CS clade</taxon>
        <taxon>Sphaeropleales</taxon>
        <taxon>Selenastraceae</taxon>
        <taxon>Raphidocelis</taxon>
    </lineage>
</organism>